<evidence type="ECO:0000313" key="3">
    <source>
        <dbReference type="EMBL" id="OFI46162.1"/>
    </source>
</evidence>
<dbReference type="OrthoDB" id="2168688at2"/>
<keyword evidence="4" id="KW-1185">Reference proteome</keyword>
<evidence type="ECO:0008006" key="5">
    <source>
        <dbReference type="Google" id="ProtNLM"/>
    </source>
</evidence>
<feature type="signal peptide" evidence="2">
    <location>
        <begin position="1"/>
        <end position="21"/>
    </location>
</feature>
<organism evidence="3 4">
    <name type="scientific">Floricoccus penangensis</name>
    <dbReference type="NCBI Taxonomy" id="1859475"/>
    <lineage>
        <taxon>Bacteria</taxon>
        <taxon>Bacillati</taxon>
        <taxon>Bacillota</taxon>
        <taxon>Bacilli</taxon>
        <taxon>Lactobacillales</taxon>
        <taxon>Streptococcaceae</taxon>
        <taxon>Floricoccus</taxon>
    </lineage>
</organism>
<feature type="compositionally biased region" description="Low complexity" evidence="1">
    <location>
        <begin position="22"/>
        <end position="36"/>
    </location>
</feature>
<dbReference type="Proteomes" id="UP000177273">
    <property type="component" value="Unassembled WGS sequence"/>
</dbReference>
<evidence type="ECO:0000313" key="4">
    <source>
        <dbReference type="Proteomes" id="UP000177273"/>
    </source>
</evidence>
<reference evidence="4" key="1">
    <citation type="submission" date="2016-09" db="EMBL/GenBank/DDBJ databases">
        <title>Draft genome sequence of a novel species of the family Streptococcaceae isolated from flowers.</title>
        <authorList>
            <person name="Chuah L.-O."/>
            <person name="Yap K.-P."/>
            <person name="Thong K.L."/>
            <person name="Liong M.T."/>
            <person name="Ahmad R."/>
            <person name="Rusul G."/>
        </authorList>
    </citation>
    <scope>NUCLEOTIDE SEQUENCE [LARGE SCALE GENOMIC DNA]</scope>
    <source>
        <strain evidence="4">HibF3</strain>
    </source>
</reference>
<dbReference type="EMBL" id="MKIQ01000028">
    <property type="protein sequence ID" value="OFI46162.1"/>
    <property type="molecule type" value="Genomic_DNA"/>
</dbReference>
<accession>A0A9Q5JF93</accession>
<name>A0A9Q5JF93_9LACT</name>
<protein>
    <recommendedName>
        <fullName evidence="5">Lipoprotein</fullName>
    </recommendedName>
</protein>
<gene>
    <name evidence="3" type="ORF">BG262_03885</name>
</gene>
<feature type="chain" id="PRO_5040187827" description="Lipoprotein" evidence="2">
    <location>
        <begin position="22"/>
        <end position="336"/>
    </location>
</feature>
<feature type="region of interest" description="Disordered" evidence="1">
    <location>
        <begin position="22"/>
        <end position="74"/>
    </location>
</feature>
<dbReference type="PROSITE" id="PS51257">
    <property type="entry name" value="PROKAR_LIPOPROTEIN"/>
    <property type="match status" value="1"/>
</dbReference>
<sequence length="336" mass="36956">MKKSFIISASILSLLALSACSGNKENTSTSKTTNSKVETKKEDKSSNSAIKESTISSSTLSSEDKAKQEEQGKIDNFNTLSDNLKYLMIGTTVDERIKSGLEGLTLYYTPEGEFTYIYATSNMGVGHPFYKLKVDNNSVIPVDGVVRESSNTYADAPVDTTPVSKAKLYDEYIANKSLYDGAATRVEKSQNTESASESFDRQKSYVNNSKYKDMTMEEALNKGDADAVARIKSLDGTWKPSDGGANMIIKLSQDGNNLSASIEGQMVGSWMINASSAVNDGQNVILTNAGQGITDVFFNTKFIFKDDNTMEMFDVENFNYNSNKWVDDTTFYSRVN</sequence>
<feature type="compositionally biased region" description="Basic and acidic residues" evidence="1">
    <location>
        <begin position="62"/>
        <end position="73"/>
    </location>
</feature>
<comment type="caution">
    <text evidence="3">The sequence shown here is derived from an EMBL/GenBank/DDBJ whole genome shotgun (WGS) entry which is preliminary data.</text>
</comment>
<proteinExistence type="predicted"/>
<evidence type="ECO:0000256" key="1">
    <source>
        <dbReference type="SAM" id="MobiDB-lite"/>
    </source>
</evidence>
<dbReference type="AlphaFoldDB" id="A0A9Q5JF93"/>
<evidence type="ECO:0000256" key="2">
    <source>
        <dbReference type="SAM" id="SignalP"/>
    </source>
</evidence>
<dbReference type="RefSeq" id="WP_070788099.1">
    <property type="nucleotide sequence ID" value="NZ_MKIQ01000028.1"/>
</dbReference>
<keyword evidence="2" id="KW-0732">Signal</keyword>